<dbReference type="InterPro" id="IPR046960">
    <property type="entry name" value="PPR_At4g14850-like_plant"/>
</dbReference>
<dbReference type="GO" id="GO:0048731">
    <property type="term" value="P:system development"/>
    <property type="evidence" value="ECO:0007669"/>
    <property type="project" value="UniProtKB-ARBA"/>
</dbReference>
<dbReference type="EMBL" id="CAJOBC010072238">
    <property type="protein sequence ID" value="CAF4246498.1"/>
    <property type="molecule type" value="Genomic_DNA"/>
</dbReference>
<keyword evidence="5" id="KW-1185">Reference proteome</keyword>
<dbReference type="FunFam" id="1.25.40.10:FF:000158">
    <property type="entry name" value="pentatricopeptide repeat-containing protein At2g33680"/>
    <property type="match status" value="1"/>
</dbReference>
<keyword evidence="1" id="KW-0677">Repeat</keyword>
<feature type="repeat" description="PPR" evidence="2">
    <location>
        <begin position="248"/>
        <end position="278"/>
    </location>
</feature>
<evidence type="ECO:0000313" key="3">
    <source>
        <dbReference type="EMBL" id="CAF1364878.1"/>
    </source>
</evidence>
<dbReference type="EMBL" id="CAJNOQ010015614">
    <property type="protein sequence ID" value="CAF1364878.1"/>
    <property type="molecule type" value="Genomic_DNA"/>
</dbReference>
<dbReference type="InterPro" id="IPR011990">
    <property type="entry name" value="TPR-like_helical_dom_sf"/>
</dbReference>
<comment type="caution">
    <text evidence="3">The sequence shown here is derived from an EMBL/GenBank/DDBJ whole genome shotgun (WGS) entry which is preliminary data.</text>
</comment>
<dbReference type="Proteomes" id="UP000681722">
    <property type="component" value="Unassembled WGS sequence"/>
</dbReference>
<dbReference type="NCBIfam" id="TIGR00756">
    <property type="entry name" value="PPR"/>
    <property type="match status" value="3"/>
</dbReference>
<feature type="repeat" description="PPR" evidence="2">
    <location>
        <begin position="13"/>
        <end position="47"/>
    </location>
</feature>
<dbReference type="Proteomes" id="UP000663829">
    <property type="component" value="Unassembled WGS sequence"/>
</dbReference>
<gene>
    <name evidence="3" type="ORF">GPM918_LOCUS31564</name>
    <name evidence="4" type="ORF">SRO942_LOCUS32213</name>
</gene>
<dbReference type="PANTHER" id="PTHR47926">
    <property type="entry name" value="PENTATRICOPEPTIDE REPEAT-CONTAINING PROTEIN"/>
    <property type="match status" value="1"/>
</dbReference>
<dbReference type="GO" id="GO:0009451">
    <property type="term" value="P:RNA modification"/>
    <property type="evidence" value="ECO:0007669"/>
    <property type="project" value="InterPro"/>
</dbReference>
<dbReference type="AlphaFoldDB" id="A0A815IEJ5"/>
<evidence type="ECO:0000256" key="2">
    <source>
        <dbReference type="PROSITE-ProRule" id="PRU00708"/>
    </source>
</evidence>
<proteinExistence type="predicted"/>
<dbReference type="SUPFAM" id="SSF81901">
    <property type="entry name" value="HCP-like"/>
    <property type="match status" value="1"/>
</dbReference>
<dbReference type="Pfam" id="PF13041">
    <property type="entry name" value="PPR_2"/>
    <property type="match status" value="1"/>
</dbReference>
<accession>A0A815IEJ5</accession>
<evidence type="ECO:0008006" key="6">
    <source>
        <dbReference type="Google" id="ProtNLM"/>
    </source>
</evidence>
<reference evidence="3" key="1">
    <citation type="submission" date="2021-02" db="EMBL/GenBank/DDBJ databases">
        <authorList>
            <person name="Nowell W R."/>
        </authorList>
    </citation>
    <scope>NUCLEOTIDE SEQUENCE</scope>
</reference>
<protein>
    <recommendedName>
        <fullName evidence="6">Pentatricopeptide repeat-containing protein</fullName>
    </recommendedName>
</protein>
<dbReference type="PROSITE" id="PS51375">
    <property type="entry name" value="PPR"/>
    <property type="match status" value="3"/>
</dbReference>
<dbReference type="GO" id="GO:0003723">
    <property type="term" value="F:RNA binding"/>
    <property type="evidence" value="ECO:0007669"/>
    <property type="project" value="InterPro"/>
</dbReference>
<name>A0A815IEJ5_9BILA</name>
<evidence type="ECO:0000313" key="5">
    <source>
        <dbReference type="Proteomes" id="UP000663829"/>
    </source>
</evidence>
<dbReference type="Pfam" id="PF01535">
    <property type="entry name" value="PPR"/>
    <property type="match status" value="5"/>
</dbReference>
<feature type="repeat" description="PPR" evidence="2">
    <location>
        <begin position="284"/>
        <end position="318"/>
    </location>
</feature>
<dbReference type="OrthoDB" id="185373at2759"/>
<dbReference type="InterPro" id="IPR002885">
    <property type="entry name" value="PPR_rpt"/>
</dbReference>
<sequence length="476" mass="54380">MIVNNKDQSIKNAIQLKNALINMYAKCNDMKNAELIFQQMKQRNIVTFNSMLKGYTINKMAHKAMELAKLIEQQQIKFSAVTYNLIINACIQIGNSESFEKGKHYHKQLLQDENIQLSDDINLQTSLLDLYGKCGDAKMVEKIFNNMNNRDVTAYGALMKCYNLNELPLRSIEIYKNMKQQSIVTHILVVNACAQLGFKALLENIYEQIPEEYVHHNLMIQNSLIDAFSKCGDVKRAENIFSSTSKRDIITYCAMINGYGVNGYGLEAVNLFYKMKDEAKIIPDQQAYVCVLNACSHSGLVEKAKSLFQSLRNKDEKVYTAMIDTLARVYLFDEAQQLINEYEQQQGNKPYLPMYMALLSGARNKQDDLKAKEIYDQLCSIPNAENNALVAASVLLANTYSAHGNFEESTKVRQQLASVKKLAGVSWTEVNGQIFEFKAHDRRHPLSNEIYQELDKMIEELKQDGYECDKRCELIT</sequence>
<evidence type="ECO:0000313" key="4">
    <source>
        <dbReference type="EMBL" id="CAF4246498.1"/>
    </source>
</evidence>
<organism evidence="3 5">
    <name type="scientific">Didymodactylos carnosus</name>
    <dbReference type="NCBI Taxonomy" id="1234261"/>
    <lineage>
        <taxon>Eukaryota</taxon>
        <taxon>Metazoa</taxon>
        <taxon>Spiralia</taxon>
        <taxon>Gnathifera</taxon>
        <taxon>Rotifera</taxon>
        <taxon>Eurotatoria</taxon>
        <taxon>Bdelloidea</taxon>
        <taxon>Philodinida</taxon>
        <taxon>Philodinidae</taxon>
        <taxon>Didymodactylos</taxon>
    </lineage>
</organism>
<dbReference type="Gene3D" id="1.25.40.10">
    <property type="entry name" value="Tetratricopeptide repeat domain"/>
    <property type="match status" value="3"/>
</dbReference>
<evidence type="ECO:0000256" key="1">
    <source>
        <dbReference type="ARBA" id="ARBA00022737"/>
    </source>
</evidence>